<dbReference type="NCBIfam" id="TIGR00756">
    <property type="entry name" value="PPR"/>
    <property type="match status" value="4"/>
</dbReference>
<dbReference type="PANTHER" id="PTHR47926:SF446">
    <property type="entry name" value="PENTACOTRIPEPTIDE-REPEAT REGION OF PRORP DOMAIN-CONTAINING PROTEIN"/>
    <property type="match status" value="1"/>
</dbReference>
<dbReference type="GeneID" id="108863295"/>
<dbReference type="InterPro" id="IPR011990">
    <property type="entry name" value="TPR-like_helical_dom_sf"/>
</dbReference>
<sequence>MSIATVSSPSKLHHIKTLISVASTFHHLKQIHASLIHHALNHDDTSSYLFNLLLKRTLSFRENHYSFLLFSHTQFPNVFLYNTLINGFVNNNLFRETLDLFLSVRRQHHHALSSLHGFTFPFVLKACARSQNLQLGIELHPLVVKCGFNRDAGAMTSLLSLYSGSGRVDDARKVFDEIPERTIVSWTAFFSGCIASGKHSDAIGLFKKMVEMGVRPDSYSVVRVLSACVQVGDLDSAEWIADLVEEIEMQKNSYVNTTLVNLYAKRGKMEKARCVFDSMGEKDIVTWSTMIQGYASNSLPKEGVELFHQMLREDMKPDRYSIVGFLSSCASLGALDLGEWGSGLIDRDEFLTNIVMGNALIDMYAKCGAMSRGFQVFKDMKEKDRVIMNTAITGLAKNGHVKLSFAVFGQTEKLGISPDGYTFLGLLCGCVHAGLIQDGLRFFNSISSVYSLKRTVEHYGCMVDLWGRAGQLGDAYRLICDMPMKPNAIIWGALLTGCRLVKETRLAERVLKELIALEPWNAGNYVQLSNIYSVNGRWDEAAEVRAEMNKKGMKKLPGWSWIELEGKVHEFLADDKSHPLSDKIYAKLEDLGNEMRLMGFVPTTECVMFDVEEEEKETVLGYHSEKLAVALGLISTVDGEVIRVVKNLRVCGDCHEVMKLISKITRREIIVRDNNRFHCFTNGSCSCSDYW</sequence>
<evidence type="ECO:0000313" key="6">
    <source>
        <dbReference type="RefSeq" id="XP_018493174.2"/>
    </source>
</evidence>
<dbReference type="PANTHER" id="PTHR47926">
    <property type="entry name" value="PENTATRICOPEPTIDE REPEAT-CONTAINING PROTEIN"/>
    <property type="match status" value="1"/>
</dbReference>
<dbReference type="AlphaFoldDB" id="A0A6J0P926"/>
<dbReference type="Gene3D" id="1.25.40.10">
    <property type="entry name" value="Tetratricopeptide repeat domain"/>
    <property type="match status" value="3"/>
</dbReference>
<dbReference type="GO" id="GO:0003723">
    <property type="term" value="F:RNA binding"/>
    <property type="evidence" value="ECO:0007669"/>
    <property type="project" value="InterPro"/>
</dbReference>
<dbReference type="FunFam" id="1.25.40.10:FF:000511">
    <property type="entry name" value="Pentatricopeptide repeat-containing protein"/>
    <property type="match status" value="1"/>
</dbReference>
<feature type="domain" description="DYW" evidence="4">
    <location>
        <begin position="599"/>
        <end position="691"/>
    </location>
</feature>
<feature type="repeat" description="PPR" evidence="3">
    <location>
        <begin position="182"/>
        <end position="216"/>
    </location>
</feature>
<feature type="repeat" description="PPR" evidence="3">
    <location>
        <begin position="353"/>
        <end position="387"/>
    </location>
</feature>
<accession>A0A6J0P926</accession>
<dbReference type="FunFam" id="1.25.40.10:FF:000344">
    <property type="entry name" value="Pentatricopeptide repeat-containing protein"/>
    <property type="match status" value="1"/>
</dbReference>
<dbReference type="InterPro" id="IPR032867">
    <property type="entry name" value="DYW_dom"/>
</dbReference>
<feature type="repeat" description="PPR" evidence="3">
    <location>
        <begin position="283"/>
        <end position="317"/>
    </location>
</feature>
<dbReference type="InterPro" id="IPR046848">
    <property type="entry name" value="E_motif"/>
</dbReference>
<dbReference type="InterPro" id="IPR002885">
    <property type="entry name" value="PPR_rpt"/>
</dbReference>
<proteinExistence type="inferred from homology"/>
<name>A0A6J0P926_RAPSA</name>
<dbReference type="OrthoDB" id="185373at2759"/>
<feature type="repeat" description="PPR" evidence="3">
    <location>
        <begin position="521"/>
        <end position="555"/>
    </location>
</feature>
<dbReference type="Proteomes" id="UP000504610">
    <property type="component" value="Chromosome 5"/>
</dbReference>
<dbReference type="Pfam" id="PF13041">
    <property type="entry name" value="PPR_2"/>
    <property type="match status" value="3"/>
</dbReference>
<evidence type="ECO:0000256" key="1">
    <source>
        <dbReference type="ARBA" id="ARBA00006643"/>
    </source>
</evidence>
<keyword evidence="2" id="KW-0677">Repeat</keyword>
<reference evidence="6" key="2">
    <citation type="submission" date="2025-08" db="UniProtKB">
        <authorList>
            <consortium name="RefSeq"/>
        </authorList>
    </citation>
    <scope>IDENTIFICATION</scope>
    <source>
        <tissue evidence="6">Leaf</tissue>
    </source>
</reference>
<dbReference type="Pfam" id="PF14432">
    <property type="entry name" value="DYW_deaminase"/>
    <property type="match status" value="1"/>
</dbReference>
<evidence type="ECO:0000256" key="3">
    <source>
        <dbReference type="PROSITE-ProRule" id="PRU00708"/>
    </source>
</evidence>
<dbReference type="Pfam" id="PF20431">
    <property type="entry name" value="E_motif"/>
    <property type="match status" value="1"/>
</dbReference>
<evidence type="ECO:0000313" key="5">
    <source>
        <dbReference type="Proteomes" id="UP000504610"/>
    </source>
</evidence>
<dbReference type="InterPro" id="IPR046849">
    <property type="entry name" value="E2_motif"/>
</dbReference>
<comment type="similarity">
    <text evidence="1">Belongs to the PPR family. PCMP-H subfamily.</text>
</comment>
<dbReference type="KEGG" id="rsz:108863295"/>
<keyword evidence="5" id="KW-1185">Reference proteome</keyword>
<dbReference type="RefSeq" id="XP_018493174.2">
    <property type="nucleotide sequence ID" value="XM_018637672.2"/>
</dbReference>
<evidence type="ECO:0000256" key="2">
    <source>
        <dbReference type="ARBA" id="ARBA00022737"/>
    </source>
</evidence>
<gene>
    <name evidence="6" type="primary">LOC108863295</name>
</gene>
<feature type="repeat" description="PPR" evidence="3">
    <location>
        <begin position="151"/>
        <end position="181"/>
    </location>
</feature>
<dbReference type="FunFam" id="1.25.40.10:FF:000361">
    <property type="entry name" value="Pentatricopeptide repeat-containing protein chloroplastic"/>
    <property type="match status" value="1"/>
</dbReference>
<dbReference type="Pfam" id="PF01535">
    <property type="entry name" value="PPR"/>
    <property type="match status" value="4"/>
</dbReference>
<dbReference type="GO" id="GO:0009451">
    <property type="term" value="P:RNA modification"/>
    <property type="evidence" value="ECO:0007669"/>
    <property type="project" value="InterPro"/>
</dbReference>
<organism evidence="5 6">
    <name type="scientific">Raphanus sativus</name>
    <name type="common">Radish</name>
    <name type="synonym">Raphanus raphanistrum var. sativus</name>
    <dbReference type="NCBI Taxonomy" id="3726"/>
    <lineage>
        <taxon>Eukaryota</taxon>
        <taxon>Viridiplantae</taxon>
        <taxon>Streptophyta</taxon>
        <taxon>Embryophyta</taxon>
        <taxon>Tracheophyta</taxon>
        <taxon>Spermatophyta</taxon>
        <taxon>Magnoliopsida</taxon>
        <taxon>eudicotyledons</taxon>
        <taxon>Gunneridae</taxon>
        <taxon>Pentapetalae</taxon>
        <taxon>rosids</taxon>
        <taxon>malvids</taxon>
        <taxon>Brassicales</taxon>
        <taxon>Brassicaceae</taxon>
        <taxon>Brassiceae</taxon>
        <taxon>Raphanus</taxon>
    </lineage>
</organism>
<dbReference type="Pfam" id="PF20430">
    <property type="entry name" value="Eplus_motif"/>
    <property type="match status" value="1"/>
</dbReference>
<feature type="repeat" description="PPR" evidence="3">
    <location>
        <begin position="77"/>
        <end position="111"/>
    </location>
</feature>
<protein>
    <submittedName>
        <fullName evidence="6">Pentatricopeptide repeat-containing protein At3g08820</fullName>
    </submittedName>
</protein>
<reference evidence="5" key="1">
    <citation type="journal article" date="2019" name="Database">
        <title>The radish genome database (RadishGD): an integrated information resource for radish genomics.</title>
        <authorList>
            <person name="Yu H.J."/>
            <person name="Baek S."/>
            <person name="Lee Y.J."/>
            <person name="Cho A."/>
            <person name="Mun J.H."/>
        </authorList>
    </citation>
    <scope>NUCLEOTIDE SEQUENCE [LARGE SCALE GENOMIC DNA]</scope>
    <source>
        <strain evidence="5">cv. WK10039</strain>
    </source>
</reference>
<dbReference type="PROSITE" id="PS51375">
    <property type="entry name" value="PPR"/>
    <property type="match status" value="6"/>
</dbReference>
<evidence type="ECO:0000259" key="4">
    <source>
        <dbReference type="Pfam" id="PF14432"/>
    </source>
</evidence>
<dbReference type="InterPro" id="IPR046960">
    <property type="entry name" value="PPR_At4g14850-like_plant"/>
</dbReference>
<dbReference type="GO" id="GO:0008270">
    <property type="term" value="F:zinc ion binding"/>
    <property type="evidence" value="ECO:0007669"/>
    <property type="project" value="InterPro"/>
</dbReference>